<evidence type="ECO:0000259" key="1">
    <source>
        <dbReference type="PROSITE" id="PS50195"/>
    </source>
</evidence>
<reference evidence="2" key="1">
    <citation type="submission" date="2023-04" db="EMBL/GenBank/DDBJ databases">
        <title>Phytophthora lilii NBRC 32176.</title>
        <authorList>
            <person name="Ichikawa N."/>
            <person name="Sato H."/>
            <person name="Tonouchi N."/>
        </authorList>
    </citation>
    <scope>NUCLEOTIDE SEQUENCE</scope>
    <source>
        <strain evidence="2">NBRC 32176</strain>
    </source>
</reference>
<protein>
    <submittedName>
        <fullName evidence="2">Unnamed protein product</fullName>
    </submittedName>
</protein>
<gene>
    <name evidence="2" type="ORF">Plil01_000840700</name>
</gene>
<dbReference type="AlphaFoldDB" id="A0A9W6WXK9"/>
<evidence type="ECO:0000313" key="3">
    <source>
        <dbReference type="Proteomes" id="UP001165083"/>
    </source>
</evidence>
<accession>A0A9W6WXK9</accession>
<comment type="caution">
    <text evidence="2">The sequence shown here is derived from an EMBL/GenBank/DDBJ whole genome shotgun (WGS) entry which is preliminary data.</text>
</comment>
<dbReference type="PROSITE" id="PS50195">
    <property type="entry name" value="PX"/>
    <property type="match status" value="1"/>
</dbReference>
<dbReference type="InterPro" id="IPR036871">
    <property type="entry name" value="PX_dom_sf"/>
</dbReference>
<dbReference type="OrthoDB" id="41200at2759"/>
<dbReference type="Gene3D" id="3.30.1520.10">
    <property type="entry name" value="Phox-like domain"/>
    <property type="match status" value="1"/>
</dbReference>
<proteinExistence type="predicted"/>
<keyword evidence="3" id="KW-1185">Reference proteome</keyword>
<dbReference type="Proteomes" id="UP001165083">
    <property type="component" value="Unassembled WGS sequence"/>
</dbReference>
<feature type="domain" description="PX" evidence="1">
    <location>
        <begin position="22"/>
        <end position="166"/>
    </location>
</feature>
<dbReference type="EMBL" id="BSXW01000404">
    <property type="protein sequence ID" value="GMF21322.1"/>
    <property type="molecule type" value="Genomic_DNA"/>
</dbReference>
<dbReference type="Pfam" id="PF00787">
    <property type="entry name" value="PX"/>
    <property type="match status" value="1"/>
</dbReference>
<name>A0A9W6WXK9_9STRA</name>
<evidence type="ECO:0000313" key="2">
    <source>
        <dbReference type="EMBL" id="GMF21322.1"/>
    </source>
</evidence>
<dbReference type="GO" id="GO:0035091">
    <property type="term" value="F:phosphatidylinositol binding"/>
    <property type="evidence" value="ECO:0007669"/>
    <property type="project" value="InterPro"/>
</dbReference>
<dbReference type="SUPFAM" id="SSF64268">
    <property type="entry name" value="PX domain"/>
    <property type="match status" value="1"/>
</dbReference>
<dbReference type="InterPro" id="IPR001683">
    <property type="entry name" value="PX_dom"/>
</dbReference>
<sequence>MPDFCSVFRPRGEEPRARKQQADCRTFTVQVPSFQETSEGFVTYTVEITTCDEPHHTFHLERRFSEFVACAAEVNQQLASGFAARCCAAQDEESKTASDDVANFQWELPAKTWFRVTQTSALEERRAQLERSLETLLLQQDRRVCNLAVLRDFLMLDIFGVQVAEQKNLDAAAHFE</sequence>
<organism evidence="2 3">
    <name type="scientific">Phytophthora lilii</name>
    <dbReference type="NCBI Taxonomy" id="2077276"/>
    <lineage>
        <taxon>Eukaryota</taxon>
        <taxon>Sar</taxon>
        <taxon>Stramenopiles</taxon>
        <taxon>Oomycota</taxon>
        <taxon>Peronosporomycetes</taxon>
        <taxon>Peronosporales</taxon>
        <taxon>Peronosporaceae</taxon>
        <taxon>Phytophthora</taxon>
    </lineage>
</organism>